<reference evidence="9" key="1">
    <citation type="submission" date="2016-09" db="EMBL/GenBank/DDBJ databases">
        <title>Genome Sequence of Bathymodiolus thermophilus sulfur-oxidizing gill endosymbiont.</title>
        <authorList>
            <person name="Ponnudurai R."/>
            <person name="Kleiner M."/>
            <person name="Sayavedra L."/>
            <person name="Thuermer A."/>
            <person name="Felbeck H."/>
            <person name="Schlueter R."/>
            <person name="Schweder T."/>
            <person name="Markert S."/>
        </authorList>
    </citation>
    <scope>NUCLEOTIDE SEQUENCE [LARGE SCALE GENOMIC DNA]</scope>
    <source>
        <strain evidence="9">BAT/CrabSpa'14</strain>
    </source>
</reference>
<feature type="domain" description="Cation efflux protein transmembrane" evidence="6">
    <location>
        <begin position="25"/>
        <end position="200"/>
    </location>
</feature>
<evidence type="ECO:0000313" key="10">
    <source>
        <dbReference type="Proteomes" id="UP000643672"/>
    </source>
</evidence>
<evidence type="ECO:0000256" key="1">
    <source>
        <dbReference type="ARBA" id="ARBA00004141"/>
    </source>
</evidence>
<dbReference type="RefSeq" id="WP_071564440.1">
    <property type="nucleotide sequence ID" value="NZ_CAESAQ020000046.1"/>
</dbReference>
<dbReference type="SUPFAM" id="SSF161111">
    <property type="entry name" value="Cation efflux protein transmembrane domain-like"/>
    <property type="match status" value="1"/>
</dbReference>
<evidence type="ECO:0000256" key="2">
    <source>
        <dbReference type="ARBA" id="ARBA00022692"/>
    </source>
</evidence>
<keyword evidence="2 5" id="KW-0812">Transmembrane</keyword>
<accession>A0A1J5U8D2</accession>
<dbReference type="EMBL" id="CAESAQ020000046">
    <property type="protein sequence ID" value="CAB5498010.1"/>
    <property type="molecule type" value="Genomic_DNA"/>
</dbReference>
<feature type="transmembrane region" description="Helical" evidence="5">
    <location>
        <begin position="152"/>
        <end position="169"/>
    </location>
</feature>
<dbReference type="Proteomes" id="UP000182798">
    <property type="component" value="Unassembled WGS sequence"/>
</dbReference>
<feature type="transmembrane region" description="Helical" evidence="5">
    <location>
        <begin position="112"/>
        <end position="132"/>
    </location>
</feature>
<dbReference type="AlphaFoldDB" id="A0A1J5U8D2"/>
<name>A0A1J5U8D2_9GAMM</name>
<comment type="caution">
    <text evidence="8">The sequence shown here is derived from an EMBL/GenBank/DDBJ whole genome shotgun (WGS) entry which is preliminary data.</text>
</comment>
<keyword evidence="3 5" id="KW-1133">Transmembrane helix</keyword>
<evidence type="ECO:0000313" key="8">
    <source>
        <dbReference type="EMBL" id="OIR24641.1"/>
    </source>
</evidence>
<dbReference type="OrthoDB" id="9799649at2"/>
<evidence type="ECO:0000313" key="7">
    <source>
        <dbReference type="EMBL" id="CAB5498010.1"/>
    </source>
</evidence>
<dbReference type="GO" id="GO:0006829">
    <property type="term" value="P:zinc ion transport"/>
    <property type="evidence" value="ECO:0007669"/>
    <property type="project" value="UniProtKB-KW"/>
</dbReference>
<dbReference type="InterPro" id="IPR058533">
    <property type="entry name" value="Cation_efflux_TM"/>
</dbReference>
<evidence type="ECO:0000313" key="9">
    <source>
        <dbReference type="Proteomes" id="UP000182798"/>
    </source>
</evidence>
<sequence>MGKCCEGNCSLDTTKANQRTSLRWVFAINVVMFFVIGSAAIYANTSALLADSLDNFGDAVTYALSLYALTQGMIFKAKVAYLKGVLIFVSAVFIIGQVVYKLFVPSVPIFEVMGAFSLLSMVANSICFLILWRHRHEDINMTSVWECSKNDIMVNFSVLITSIAVWLTHSFWPDIFVAIILSGLLLRSAWRIIASSKAELHNAFSSK</sequence>
<dbReference type="EMBL" id="MIQH01000586">
    <property type="protein sequence ID" value="OIR24641.1"/>
    <property type="molecule type" value="Genomic_DNA"/>
</dbReference>
<proteinExistence type="predicted"/>
<evidence type="ECO:0000259" key="6">
    <source>
        <dbReference type="Pfam" id="PF01545"/>
    </source>
</evidence>
<comment type="subcellular location">
    <subcellularLocation>
        <location evidence="1">Membrane</location>
        <topology evidence="1">Multi-pass membrane protein</topology>
    </subcellularLocation>
</comment>
<reference evidence="7 10" key="3">
    <citation type="submission" date="2020-05" db="EMBL/GenBank/DDBJ databases">
        <authorList>
            <person name="Petersen J."/>
            <person name="Sayavedra L."/>
        </authorList>
    </citation>
    <scope>NUCLEOTIDE SEQUENCE [LARGE SCALE GENOMIC DNA]</scope>
    <source>
        <strain evidence="7">B thermophilus SOXS</strain>
    </source>
</reference>
<feature type="transmembrane region" description="Helical" evidence="5">
    <location>
        <begin position="175"/>
        <end position="193"/>
    </location>
</feature>
<feature type="transmembrane region" description="Helical" evidence="5">
    <location>
        <begin position="81"/>
        <end position="100"/>
    </location>
</feature>
<dbReference type="GO" id="GO:0016020">
    <property type="term" value="C:membrane"/>
    <property type="evidence" value="ECO:0007669"/>
    <property type="project" value="UniProtKB-SubCell"/>
</dbReference>
<evidence type="ECO:0000256" key="5">
    <source>
        <dbReference type="SAM" id="Phobius"/>
    </source>
</evidence>
<reference evidence="8" key="2">
    <citation type="journal article" date="2017" name="Stand. Genomic Sci.">
        <title>Genome sequence of the sulfur-oxidizing Bathymodiolus thermophilus gill endosymbiont.</title>
        <authorList>
            <person name="Ponnudurai R."/>
            <person name="Sayavedra L."/>
            <person name="Kleiner M."/>
            <person name="Heiden S.E."/>
            <person name="Thurmer A."/>
            <person name="Felbeck H."/>
            <person name="Schluter R."/>
            <person name="Sievert S.M."/>
            <person name="Daniel R."/>
            <person name="Schweder T."/>
            <person name="Markert S."/>
        </authorList>
    </citation>
    <scope>NUCLEOTIDE SEQUENCE</scope>
    <source>
        <strain evidence="8">BAT/CrabSpa'14</strain>
    </source>
</reference>
<organism evidence="8 9">
    <name type="scientific">Bathymodiolus thermophilus thioautotrophic gill symbiont</name>
    <dbReference type="NCBI Taxonomy" id="2360"/>
    <lineage>
        <taxon>Bacteria</taxon>
        <taxon>Pseudomonadati</taxon>
        <taxon>Pseudomonadota</taxon>
        <taxon>Gammaproteobacteria</taxon>
        <taxon>sulfur-oxidizing symbionts</taxon>
    </lineage>
</organism>
<keyword evidence="10" id="KW-1185">Reference proteome</keyword>
<protein>
    <submittedName>
        <fullName evidence="8">Cation transporter</fullName>
    </submittedName>
    <submittedName>
        <fullName evidence="7">Cobalt-zinc-cadmium resistance protein CzcD</fullName>
    </submittedName>
</protein>
<gene>
    <name evidence="8" type="ORF">BGC33_11215</name>
    <name evidence="7" type="ORF">THERMOS_766</name>
</gene>
<dbReference type="Pfam" id="PF01545">
    <property type="entry name" value="Cation_efflux"/>
    <property type="match status" value="1"/>
</dbReference>
<dbReference type="GO" id="GO:0008324">
    <property type="term" value="F:monoatomic cation transmembrane transporter activity"/>
    <property type="evidence" value="ECO:0007669"/>
    <property type="project" value="InterPro"/>
</dbReference>
<dbReference type="Proteomes" id="UP000643672">
    <property type="component" value="Unassembled WGS sequence"/>
</dbReference>
<evidence type="ECO:0000256" key="3">
    <source>
        <dbReference type="ARBA" id="ARBA00022989"/>
    </source>
</evidence>
<feature type="transmembrane region" description="Helical" evidence="5">
    <location>
        <begin position="55"/>
        <end position="74"/>
    </location>
</feature>
<dbReference type="InterPro" id="IPR027469">
    <property type="entry name" value="Cation_efflux_TMD_sf"/>
</dbReference>
<evidence type="ECO:0000256" key="4">
    <source>
        <dbReference type="ARBA" id="ARBA00023136"/>
    </source>
</evidence>
<feature type="transmembrane region" description="Helical" evidence="5">
    <location>
        <begin position="24"/>
        <end position="43"/>
    </location>
</feature>
<keyword evidence="4 5" id="KW-0472">Membrane</keyword>
<dbReference type="Gene3D" id="1.20.1510.10">
    <property type="entry name" value="Cation efflux protein transmembrane domain"/>
    <property type="match status" value="1"/>
</dbReference>